<feature type="region of interest" description="Disordered" evidence="1">
    <location>
        <begin position="333"/>
        <end position="352"/>
    </location>
</feature>
<comment type="caution">
    <text evidence="3">The sequence shown here is derived from an EMBL/GenBank/DDBJ whole genome shotgun (WGS) entry which is preliminary data.</text>
</comment>
<organism evidence="3 4">
    <name type="scientific">Fodinicurvata halophila</name>
    <dbReference type="NCBI Taxonomy" id="1419723"/>
    <lineage>
        <taxon>Bacteria</taxon>
        <taxon>Pseudomonadati</taxon>
        <taxon>Pseudomonadota</taxon>
        <taxon>Alphaproteobacteria</taxon>
        <taxon>Rhodospirillales</taxon>
        <taxon>Rhodovibrionaceae</taxon>
        <taxon>Fodinicurvata</taxon>
    </lineage>
</organism>
<gene>
    <name evidence="3" type="ORF">ACFOW6_13185</name>
</gene>
<name>A0ABV8UPT5_9PROT</name>
<dbReference type="RefSeq" id="WP_382422849.1">
    <property type="nucleotide sequence ID" value="NZ_JBHSCW010000007.1"/>
</dbReference>
<dbReference type="Pfam" id="PF01636">
    <property type="entry name" value="APH"/>
    <property type="match status" value="1"/>
</dbReference>
<keyword evidence="4" id="KW-1185">Reference proteome</keyword>
<dbReference type="Gene3D" id="3.30.200.20">
    <property type="entry name" value="Phosphorylase Kinase, domain 1"/>
    <property type="match status" value="1"/>
</dbReference>
<dbReference type="Gene3D" id="3.90.1200.10">
    <property type="match status" value="1"/>
</dbReference>
<dbReference type="EMBL" id="JBHSCW010000007">
    <property type="protein sequence ID" value="MFC4352498.1"/>
    <property type="molecule type" value="Genomic_DNA"/>
</dbReference>
<evidence type="ECO:0000256" key="1">
    <source>
        <dbReference type="SAM" id="MobiDB-lite"/>
    </source>
</evidence>
<protein>
    <submittedName>
        <fullName evidence="3">Aminoglycoside phosphotransferase family protein</fullName>
    </submittedName>
</protein>
<evidence type="ECO:0000313" key="3">
    <source>
        <dbReference type="EMBL" id="MFC4352498.1"/>
    </source>
</evidence>
<reference evidence="4" key="1">
    <citation type="journal article" date="2019" name="Int. J. Syst. Evol. Microbiol.">
        <title>The Global Catalogue of Microorganisms (GCM) 10K type strain sequencing project: providing services to taxonomists for standard genome sequencing and annotation.</title>
        <authorList>
            <consortium name="The Broad Institute Genomics Platform"/>
            <consortium name="The Broad Institute Genome Sequencing Center for Infectious Disease"/>
            <person name="Wu L."/>
            <person name="Ma J."/>
        </authorList>
    </citation>
    <scope>NUCLEOTIDE SEQUENCE [LARGE SCALE GENOMIC DNA]</scope>
    <source>
        <strain evidence="4">CECT 8472</strain>
    </source>
</reference>
<dbReference type="InterPro" id="IPR011009">
    <property type="entry name" value="Kinase-like_dom_sf"/>
</dbReference>
<sequence length="352" mass="39237">MKQGVNSTEEQRQATAHAFLRDCGWGGAELGLLAADASFRRYFRVHQDGKQAVLMDAPPQKENAAAYLHVATQLATLGLSAPRILAQDLQQGFLLLEDFGDRTFTRALAEGADEQALYDLAVDTLIAMHTRWQGAGEAHGLASYDTDRLLEEAALFVDWYLPAVGHPLSTAARADYLAIWRTLLDPVVNQVSLPSVLVLRDYHVDNLMILPQRDGVAACGLLDFQDALLGAPAYDLVSLLRDARRDVPAGLQARELERYLAAFPDWSPEAFQRAYWTLGAQRNAKIIGIFTRLARRDGKPRYLDHIPRLWRLFGEELARPELAPLRDWLERHVPPPARRRPDSNPVSTGAST</sequence>
<evidence type="ECO:0000259" key="2">
    <source>
        <dbReference type="Pfam" id="PF01636"/>
    </source>
</evidence>
<proteinExistence type="predicted"/>
<dbReference type="InterPro" id="IPR002575">
    <property type="entry name" value="Aminoglycoside_PTrfase"/>
</dbReference>
<dbReference type="Proteomes" id="UP001595799">
    <property type="component" value="Unassembled WGS sequence"/>
</dbReference>
<feature type="domain" description="Aminoglycoside phosphotransferase" evidence="2">
    <location>
        <begin position="33"/>
        <end position="268"/>
    </location>
</feature>
<accession>A0ABV8UPT5</accession>
<dbReference type="SUPFAM" id="SSF56112">
    <property type="entry name" value="Protein kinase-like (PK-like)"/>
    <property type="match status" value="1"/>
</dbReference>
<evidence type="ECO:0000313" key="4">
    <source>
        <dbReference type="Proteomes" id="UP001595799"/>
    </source>
</evidence>